<evidence type="ECO:0000313" key="11">
    <source>
        <dbReference type="EMBL" id="KAK0067915.1"/>
    </source>
</evidence>
<sequence length="98" mass="11260">GTLKDFIASIGKLQEKQVKRIAKQLLEGVEYLHKKRILHRDLKSRNILMSDDENIKIADFGISKQFQTFSVAETYTGTIKYMAPEMFTGAKYSYPVDI</sequence>
<keyword evidence="12" id="KW-1185">Reference proteome</keyword>
<evidence type="ECO:0000256" key="5">
    <source>
        <dbReference type="ARBA" id="ARBA00038035"/>
    </source>
</evidence>
<dbReference type="InterPro" id="IPR011009">
    <property type="entry name" value="Kinase-like_dom_sf"/>
</dbReference>
<evidence type="ECO:0000256" key="1">
    <source>
        <dbReference type="ARBA" id="ARBA00022679"/>
    </source>
</evidence>
<evidence type="ECO:0000256" key="7">
    <source>
        <dbReference type="ARBA" id="ARBA00049014"/>
    </source>
</evidence>
<comment type="similarity">
    <text evidence="5">Belongs to the protein kinase superfamily. STE Ser/Thr protein kinase family. MAP kinase kinase subfamily.</text>
</comment>
<keyword evidence="4" id="KW-0067">ATP-binding</keyword>
<feature type="non-terminal residue" evidence="11">
    <location>
        <position position="98"/>
    </location>
</feature>
<evidence type="ECO:0000259" key="10">
    <source>
        <dbReference type="PROSITE" id="PS50011"/>
    </source>
</evidence>
<dbReference type="GO" id="GO:0005524">
    <property type="term" value="F:ATP binding"/>
    <property type="evidence" value="ECO:0007669"/>
    <property type="project" value="UniProtKB-KW"/>
</dbReference>
<dbReference type="SMART" id="SM00220">
    <property type="entry name" value="S_TKc"/>
    <property type="match status" value="1"/>
</dbReference>
<dbReference type="Pfam" id="PF00069">
    <property type="entry name" value="Pkinase"/>
    <property type="match status" value="1"/>
</dbReference>
<dbReference type="PROSITE" id="PS00108">
    <property type="entry name" value="PROTEIN_KINASE_ST"/>
    <property type="match status" value="1"/>
</dbReference>
<organism evidence="11 12">
    <name type="scientific">Biomphalaria pfeifferi</name>
    <name type="common">Bloodfluke planorb</name>
    <name type="synonym">Freshwater snail</name>
    <dbReference type="NCBI Taxonomy" id="112525"/>
    <lineage>
        <taxon>Eukaryota</taxon>
        <taxon>Metazoa</taxon>
        <taxon>Spiralia</taxon>
        <taxon>Lophotrochozoa</taxon>
        <taxon>Mollusca</taxon>
        <taxon>Gastropoda</taxon>
        <taxon>Heterobranchia</taxon>
        <taxon>Euthyneura</taxon>
        <taxon>Panpulmonata</taxon>
        <taxon>Hygrophila</taxon>
        <taxon>Lymnaeoidea</taxon>
        <taxon>Planorbidae</taxon>
        <taxon>Biomphalaria</taxon>
    </lineage>
</organism>
<dbReference type="EMBL" id="JASAOG010000006">
    <property type="protein sequence ID" value="KAK0067915.1"/>
    <property type="molecule type" value="Genomic_DNA"/>
</dbReference>
<proteinExistence type="inferred from homology"/>
<dbReference type="PANTHER" id="PTHR48013:SF9">
    <property type="entry name" value="DUAL SPECIFICITY MITOGEN-ACTIVATED PROTEIN KINASE KINASE 5"/>
    <property type="match status" value="1"/>
</dbReference>
<evidence type="ECO:0000256" key="4">
    <source>
        <dbReference type="ARBA" id="ARBA00022840"/>
    </source>
</evidence>
<dbReference type="InterPro" id="IPR008271">
    <property type="entry name" value="Ser/Thr_kinase_AS"/>
</dbReference>
<evidence type="ECO:0000256" key="3">
    <source>
        <dbReference type="ARBA" id="ARBA00022777"/>
    </source>
</evidence>
<dbReference type="PANTHER" id="PTHR48013">
    <property type="entry name" value="DUAL SPECIFICITY MITOGEN-ACTIVATED PROTEIN KINASE KINASE 5-RELATED"/>
    <property type="match status" value="1"/>
</dbReference>
<dbReference type="Proteomes" id="UP001233172">
    <property type="component" value="Unassembled WGS sequence"/>
</dbReference>
<dbReference type="EC" id="2.7.12.2" evidence="6"/>
<feature type="domain" description="Protein kinase" evidence="10">
    <location>
        <begin position="1"/>
        <end position="98"/>
    </location>
</feature>
<reference evidence="11" key="2">
    <citation type="submission" date="2023-04" db="EMBL/GenBank/DDBJ databases">
        <authorList>
            <person name="Bu L."/>
            <person name="Lu L."/>
            <person name="Laidemitt M.R."/>
            <person name="Zhang S.M."/>
            <person name="Mutuku M."/>
            <person name="Mkoji G."/>
            <person name="Steinauer M."/>
            <person name="Loker E.S."/>
        </authorList>
    </citation>
    <scope>NUCLEOTIDE SEQUENCE</scope>
    <source>
        <strain evidence="11">KasaAsao</strain>
        <tissue evidence="11">Whole Snail</tissue>
    </source>
</reference>
<feature type="non-terminal residue" evidence="11">
    <location>
        <position position="1"/>
    </location>
</feature>
<comment type="catalytic activity">
    <reaction evidence="8">
        <text>L-threonyl-[protein] + ATP = O-phospho-L-threonyl-[protein] + ADP + H(+)</text>
        <dbReference type="Rhea" id="RHEA:46608"/>
        <dbReference type="Rhea" id="RHEA-COMP:11060"/>
        <dbReference type="Rhea" id="RHEA-COMP:11605"/>
        <dbReference type="ChEBI" id="CHEBI:15378"/>
        <dbReference type="ChEBI" id="CHEBI:30013"/>
        <dbReference type="ChEBI" id="CHEBI:30616"/>
        <dbReference type="ChEBI" id="CHEBI:61977"/>
        <dbReference type="ChEBI" id="CHEBI:456216"/>
        <dbReference type="EC" id="2.7.12.2"/>
    </reaction>
</comment>
<dbReference type="SUPFAM" id="SSF56112">
    <property type="entry name" value="Protein kinase-like (PK-like)"/>
    <property type="match status" value="1"/>
</dbReference>
<dbReference type="GO" id="GO:0004708">
    <property type="term" value="F:MAP kinase kinase activity"/>
    <property type="evidence" value="ECO:0007669"/>
    <property type="project" value="UniProtKB-EC"/>
</dbReference>
<accession>A0AAD8C7S8</accession>
<keyword evidence="1" id="KW-0808">Transferase</keyword>
<evidence type="ECO:0000256" key="6">
    <source>
        <dbReference type="ARBA" id="ARBA00038999"/>
    </source>
</evidence>
<evidence type="ECO:0000313" key="12">
    <source>
        <dbReference type="Proteomes" id="UP001233172"/>
    </source>
</evidence>
<dbReference type="PROSITE" id="PS50011">
    <property type="entry name" value="PROTEIN_KINASE_DOM"/>
    <property type="match status" value="1"/>
</dbReference>
<name>A0AAD8C7S8_BIOPF</name>
<keyword evidence="2" id="KW-0547">Nucleotide-binding</keyword>
<evidence type="ECO:0000256" key="9">
    <source>
        <dbReference type="ARBA" id="ARBA00051693"/>
    </source>
</evidence>
<gene>
    <name evidence="11" type="ORF">Bpfe_002756</name>
</gene>
<dbReference type="InterPro" id="IPR000719">
    <property type="entry name" value="Prot_kinase_dom"/>
</dbReference>
<comment type="catalytic activity">
    <reaction evidence="9">
        <text>L-tyrosyl-[protein] + ATP = O-phospho-L-tyrosyl-[protein] + ADP + H(+)</text>
        <dbReference type="Rhea" id="RHEA:10596"/>
        <dbReference type="Rhea" id="RHEA-COMP:10136"/>
        <dbReference type="Rhea" id="RHEA-COMP:20101"/>
        <dbReference type="ChEBI" id="CHEBI:15378"/>
        <dbReference type="ChEBI" id="CHEBI:30616"/>
        <dbReference type="ChEBI" id="CHEBI:46858"/>
        <dbReference type="ChEBI" id="CHEBI:61978"/>
        <dbReference type="ChEBI" id="CHEBI:456216"/>
        <dbReference type="EC" id="2.7.12.2"/>
    </reaction>
</comment>
<keyword evidence="3 11" id="KW-0418">Kinase</keyword>
<comment type="caution">
    <text evidence="11">The sequence shown here is derived from an EMBL/GenBank/DDBJ whole genome shotgun (WGS) entry which is preliminary data.</text>
</comment>
<comment type="catalytic activity">
    <reaction evidence="7">
        <text>L-seryl-[protein] + ATP = O-phospho-L-seryl-[protein] + ADP + H(+)</text>
        <dbReference type="Rhea" id="RHEA:17989"/>
        <dbReference type="Rhea" id="RHEA-COMP:9863"/>
        <dbReference type="Rhea" id="RHEA-COMP:11604"/>
        <dbReference type="ChEBI" id="CHEBI:15378"/>
        <dbReference type="ChEBI" id="CHEBI:29999"/>
        <dbReference type="ChEBI" id="CHEBI:30616"/>
        <dbReference type="ChEBI" id="CHEBI:83421"/>
        <dbReference type="ChEBI" id="CHEBI:456216"/>
        <dbReference type="EC" id="2.7.12.2"/>
    </reaction>
</comment>
<evidence type="ECO:0000256" key="2">
    <source>
        <dbReference type="ARBA" id="ARBA00022741"/>
    </source>
</evidence>
<dbReference type="Gene3D" id="1.10.510.10">
    <property type="entry name" value="Transferase(Phosphotransferase) domain 1"/>
    <property type="match status" value="1"/>
</dbReference>
<evidence type="ECO:0000256" key="8">
    <source>
        <dbReference type="ARBA" id="ARBA00049299"/>
    </source>
</evidence>
<dbReference type="AlphaFoldDB" id="A0AAD8C7S8"/>
<reference evidence="11" key="1">
    <citation type="journal article" date="2023" name="PLoS Negl. Trop. Dis.">
        <title>A genome sequence for Biomphalaria pfeifferi, the major vector snail for the human-infecting parasite Schistosoma mansoni.</title>
        <authorList>
            <person name="Bu L."/>
            <person name="Lu L."/>
            <person name="Laidemitt M.R."/>
            <person name="Zhang S.M."/>
            <person name="Mutuku M."/>
            <person name="Mkoji G."/>
            <person name="Steinauer M."/>
            <person name="Loker E.S."/>
        </authorList>
    </citation>
    <scope>NUCLEOTIDE SEQUENCE</scope>
    <source>
        <strain evidence="11">KasaAsao</strain>
    </source>
</reference>
<protein>
    <recommendedName>
        <fullName evidence="6">mitogen-activated protein kinase kinase</fullName>
        <ecNumber evidence="6">2.7.12.2</ecNumber>
    </recommendedName>
</protein>